<gene>
    <name evidence="1" type="ORF">E2C01_097021</name>
</gene>
<dbReference type="AlphaFoldDB" id="A0A5B7K8V2"/>
<reference evidence="1 2" key="1">
    <citation type="submission" date="2019-05" db="EMBL/GenBank/DDBJ databases">
        <title>Another draft genome of Portunus trituberculatus and its Hox gene families provides insights of decapod evolution.</title>
        <authorList>
            <person name="Jeong J.-H."/>
            <person name="Song I."/>
            <person name="Kim S."/>
            <person name="Choi T."/>
            <person name="Kim D."/>
            <person name="Ryu S."/>
            <person name="Kim W."/>
        </authorList>
    </citation>
    <scope>NUCLEOTIDE SEQUENCE [LARGE SCALE GENOMIC DNA]</scope>
    <source>
        <tissue evidence="1">Muscle</tissue>
    </source>
</reference>
<dbReference type="EMBL" id="VSRR010127341">
    <property type="protein sequence ID" value="MPD01489.1"/>
    <property type="molecule type" value="Genomic_DNA"/>
</dbReference>
<sequence length="50" mass="5843">MKVGVRLTQLLLQCCCEVTRRVLNRGVLDKLHTLYHKPHMALSMKLLILR</sequence>
<evidence type="ECO:0000313" key="1">
    <source>
        <dbReference type="EMBL" id="MPD01489.1"/>
    </source>
</evidence>
<accession>A0A5B7K8V2</accession>
<dbReference type="OrthoDB" id="2011702at2759"/>
<proteinExistence type="predicted"/>
<dbReference type="Proteomes" id="UP000324222">
    <property type="component" value="Unassembled WGS sequence"/>
</dbReference>
<keyword evidence="2" id="KW-1185">Reference proteome</keyword>
<name>A0A5B7K8V2_PORTR</name>
<evidence type="ECO:0000313" key="2">
    <source>
        <dbReference type="Proteomes" id="UP000324222"/>
    </source>
</evidence>
<comment type="caution">
    <text evidence="1">The sequence shown here is derived from an EMBL/GenBank/DDBJ whole genome shotgun (WGS) entry which is preliminary data.</text>
</comment>
<organism evidence="1 2">
    <name type="scientific">Portunus trituberculatus</name>
    <name type="common">Swimming crab</name>
    <name type="synonym">Neptunus trituberculatus</name>
    <dbReference type="NCBI Taxonomy" id="210409"/>
    <lineage>
        <taxon>Eukaryota</taxon>
        <taxon>Metazoa</taxon>
        <taxon>Ecdysozoa</taxon>
        <taxon>Arthropoda</taxon>
        <taxon>Crustacea</taxon>
        <taxon>Multicrustacea</taxon>
        <taxon>Malacostraca</taxon>
        <taxon>Eumalacostraca</taxon>
        <taxon>Eucarida</taxon>
        <taxon>Decapoda</taxon>
        <taxon>Pleocyemata</taxon>
        <taxon>Brachyura</taxon>
        <taxon>Eubrachyura</taxon>
        <taxon>Portunoidea</taxon>
        <taxon>Portunidae</taxon>
        <taxon>Portuninae</taxon>
        <taxon>Portunus</taxon>
    </lineage>
</organism>
<protein>
    <submittedName>
        <fullName evidence="1">Uncharacterized protein</fullName>
    </submittedName>
</protein>